<evidence type="ECO:0000313" key="1">
    <source>
        <dbReference type="EMBL" id="KKK95565.1"/>
    </source>
</evidence>
<protein>
    <submittedName>
        <fullName evidence="1">Uncharacterized protein</fullName>
    </submittedName>
</protein>
<reference evidence="1" key="1">
    <citation type="journal article" date="2015" name="Nature">
        <title>Complex archaea that bridge the gap between prokaryotes and eukaryotes.</title>
        <authorList>
            <person name="Spang A."/>
            <person name="Saw J.H."/>
            <person name="Jorgensen S.L."/>
            <person name="Zaremba-Niedzwiedzka K."/>
            <person name="Martijn J."/>
            <person name="Lind A.E."/>
            <person name="van Eijk R."/>
            <person name="Schleper C."/>
            <person name="Guy L."/>
            <person name="Ettema T.J."/>
        </authorList>
    </citation>
    <scope>NUCLEOTIDE SEQUENCE</scope>
</reference>
<name>A0A0F9ABE5_9ZZZZ</name>
<dbReference type="AlphaFoldDB" id="A0A0F9ABE5"/>
<comment type="caution">
    <text evidence="1">The sequence shown here is derived from an EMBL/GenBank/DDBJ whole genome shotgun (WGS) entry which is preliminary data.</text>
</comment>
<proteinExistence type="predicted"/>
<dbReference type="EMBL" id="LAZR01046857">
    <property type="protein sequence ID" value="KKK95565.1"/>
    <property type="molecule type" value="Genomic_DNA"/>
</dbReference>
<accession>A0A0F9ABE5</accession>
<feature type="non-terminal residue" evidence="1">
    <location>
        <position position="30"/>
    </location>
</feature>
<gene>
    <name evidence="1" type="ORF">LCGC14_2671550</name>
</gene>
<sequence>MYTLDIEYSDLDRVIRNLDQAAAMLPTRLA</sequence>
<organism evidence="1">
    <name type="scientific">marine sediment metagenome</name>
    <dbReference type="NCBI Taxonomy" id="412755"/>
    <lineage>
        <taxon>unclassified sequences</taxon>
        <taxon>metagenomes</taxon>
        <taxon>ecological metagenomes</taxon>
    </lineage>
</organism>